<name>A0A0A9H052_ARUDO</name>
<dbReference type="AlphaFoldDB" id="A0A0A9H052"/>
<dbReference type="EMBL" id="GBRH01171638">
    <property type="protein sequence ID" value="JAE26258.1"/>
    <property type="molecule type" value="Transcribed_RNA"/>
</dbReference>
<protein>
    <submittedName>
        <fullName evidence="1">Uncharacterized protein</fullName>
    </submittedName>
</protein>
<proteinExistence type="predicted"/>
<accession>A0A0A9H052</accession>
<sequence>MKMAGAEDFLQNRKSTST</sequence>
<organism evidence="1">
    <name type="scientific">Arundo donax</name>
    <name type="common">Giant reed</name>
    <name type="synonym">Donax arundinaceus</name>
    <dbReference type="NCBI Taxonomy" id="35708"/>
    <lineage>
        <taxon>Eukaryota</taxon>
        <taxon>Viridiplantae</taxon>
        <taxon>Streptophyta</taxon>
        <taxon>Embryophyta</taxon>
        <taxon>Tracheophyta</taxon>
        <taxon>Spermatophyta</taxon>
        <taxon>Magnoliopsida</taxon>
        <taxon>Liliopsida</taxon>
        <taxon>Poales</taxon>
        <taxon>Poaceae</taxon>
        <taxon>PACMAD clade</taxon>
        <taxon>Arundinoideae</taxon>
        <taxon>Arundineae</taxon>
        <taxon>Arundo</taxon>
    </lineage>
</organism>
<reference evidence="1" key="1">
    <citation type="submission" date="2014-09" db="EMBL/GenBank/DDBJ databases">
        <authorList>
            <person name="Magalhaes I.L.F."/>
            <person name="Oliveira U."/>
            <person name="Santos F.R."/>
            <person name="Vidigal T.H.D.A."/>
            <person name="Brescovit A.D."/>
            <person name="Santos A.J."/>
        </authorList>
    </citation>
    <scope>NUCLEOTIDE SEQUENCE</scope>
    <source>
        <tissue evidence="1">Shoot tissue taken approximately 20 cm above the soil surface</tissue>
    </source>
</reference>
<evidence type="ECO:0000313" key="1">
    <source>
        <dbReference type="EMBL" id="JAE26258.1"/>
    </source>
</evidence>
<reference evidence="1" key="2">
    <citation type="journal article" date="2015" name="Data Brief">
        <title>Shoot transcriptome of the giant reed, Arundo donax.</title>
        <authorList>
            <person name="Barrero R.A."/>
            <person name="Guerrero F.D."/>
            <person name="Moolhuijzen P."/>
            <person name="Goolsby J.A."/>
            <person name="Tidwell J."/>
            <person name="Bellgard S.E."/>
            <person name="Bellgard M.I."/>
        </authorList>
    </citation>
    <scope>NUCLEOTIDE SEQUENCE</scope>
    <source>
        <tissue evidence="1">Shoot tissue taken approximately 20 cm above the soil surface</tissue>
    </source>
</reference>